<dbReference type="RefSeq" id="WP_108726594.1">
    <property type="nucleotide sequence ID" value="NZ_CP029001.1"/>
</dbReference>
<evidence type="ECO:0000256" key="3">
    <source>
        <dbReference type="ARBA" id="ARBA00022989"/>
    </source>
</evidence>
<gene>
    <name evidence="7" type="ORF">EBQ10_05305</name>
</gene>
<keyword evidence="4 5" id="KW-0472">Membrane</keyword>
<keyword evidence="2 5" id="KW-0812">Transmembrane</keyword>
<reference evidence="7 8" key="1">
    <citation type="submission" date="2018-11" db="EMBL/GenBank/DDBJ databases">
        <title>Multidrug-resistant genes are associated with an 42-kb island TGI1 carrying a complex class 1 integron in a Trueperella pyogenes.</title>
        <authorList>
            <person name="Dong W."/>
        </authorList>
    </citation>
    <scope>NUCLEOTIDE SEQUENCE [LARGE SCALE GENOMIC DNA]</scope>
    <source>
        <strain evidence="7 8">TP4</strain>
    </source>
</reference>
<dbReference type="PANTHER" id="PTHR43471:SF3">
    <property type="entry name" value="ABC TRANSPORTER PERMEASE PROTEIN NATB"/>
    <property type="match status" value="1"/>
</dbReference>
<protein>
    <submittedName>
        <fullName evidence="7">ABC transporter permease</fullName>
    </submittedName>
</protein>
<dbReference type="Pfam" id="PF12698">
    <property type="entry name" value="ABC2_membrane_3"/>
    <property type="match status" value="1"/>
</dbReference>
<evidence type="ECO:0000256" key="5">
    <source>
        <dbReference type="SAM" id="Phobius"/>
    </source>
</evidence>
<evidence type="ECO:0000256" key="1">
    <source>
        <dbReference type="ARBA" id="ARBA00004141"/>
    </source>
</evidence>
<feature type="transmembrane region" description="Helical" evidence="5">
    <location>
        <begin position="361"/>
        <end position="383"/>
    </location>
</feature>
<feature type="transmembrane region" description="Helical" evidence="5">
    <location>
        <begin position="302"/>
        <end position="324"/>
    </location>
</feature>
<dbReference type="InterPro" id="IPR013525">
    <property type="entry name" value="ABC2_TM"/>
</dbReference>
<sequence>MLIHVMKREFMTMARSKAMIISIVVMVVLILGGGLAGRYFLADDPASEAPAAPIVAVEESAREYLPYLEKVASGSGIETTVIATGSAEDYLRDRHDSKAEGYAVVLVKAGDVPNVVVEGDGTRGVKSSVAAMINTAASAQLMDSRGAALTDADYAQLAASVDVAPRFVSFDRGNLILTNPVGYFTSLAGMMVMFMMIMLGISTIANGVVQEKSSRVVEILLTTIRPRTLLLGKVLGIGVFLLLQFTVLIVTALAAVNIAGIDLNLNLGDYLGWMVLWMVLGFFFYAMVMGAFASLATRQEDLSAVTTPVSMAMLVPFYLALFLVPNAPDSTWTKVLSAIPGLSPFMMPVRQAYQSVSTTEMVLAAALGVVAIPLVAMLAGKIYSNSILHTGKRLSIVQAFRARQ</sequence>
<evidence type="ECO:0000259" key="6">
    <source>
        <dbReference type="Pfam" id="PF12698"/>
    </source>
</evidence>
<comment type="subcellular location">
    <subcellularLocation>
        <location evidence="1">Membrane</location>
        <topology evidence="1">Multi-pass membrane protein</topology>
    </subcellularLocation>
</comment>
<dbReference type="EMBL" id="CP033905">
    <property type="protein sequence ID" value="AZR06767.1"/>
    <property type="molecule type" value="Genomic_DNA"/>
</dbReference>
<keyword evidence="3 5" id="KW-1133">Transmembrane helix</keyword>
<feature type="domain" description="ABC-2 type transporter transmembrane" evidence="6">
    <location>
        <begin position="17"/>
        <end position="372"/>
    </location>
</feature>
<feature type="transmembrane region" description="Helical" evidence="5">
    <location>
        <begin position="270"/>
        <end position="295"/>
    </location>
</feature>
<accession>A0A3Q9GHM4</accession>
<feature type="transmembrane region" description="Helical" evidence="5">
    <location>
        <begin position="183"/>
        <end position="209"/>
    </location>
</feature>
<organism evidence="7 8">
    <name type="scientific">Trueperella pyogenes</name>
    <dbReference type="NCBI Taxonomy" id="1661"/>
    <lineage>
        <taxon>Bacteria</taxon>
        <taxon>Bacillati</taxon>
        <taxon>Actinomycetota</taxon>
        <taxon>Actinomycetes</taxon>
        <taxon>Actinomycetales</taxon>
        <taxon>Actinomycetaceae</taxon>
        <taxon>Trueperella</taxon>
    </lineage>
</organism>
<dbReference type="AlphaFoldDB" id="A0A3Q9GHM4"/>
<proteinExistence type="predicted"/>
<dbReference type="GO" id="GO:0140359">
    <property type="term" value="F:ABC-type transporter activity"/>
    <property type="evidence" value="ECO:0007669"/>
    <property type="project" value="InterPro"/>
</dbReference>
<dbReference type="Proteomes" id="UP000275951">
    <property type="component" value="Chromosome"/>
</dbReference>
<dbReference type="PANTHER" id="PTHR43471">
    <property type="entry name" value="ABC TRANSPORTER PERMEASE"/>
    <property type="match status" value="1"/>
</dbReference>
<evidence type="ECO:0000256" key="4">
    <source>
        <dbReference type="ARBA" id="ARBA00023136"/>
    </source>
</evidence>
<dbReference type="GO" id="GO:0016020">
    <property type="term" value="C:membrane"/>
    <property type="evidence" value="ECO:0007669"/>
    <property type="project" value="UniProtKB-SubCell"/>
</dbReference>
<name>A0A3Q9GHM4_9ACTO</name>
<evidence type="ECO:0000256" key="2">
    <source>
        <dbReference type="ARBA" id="ARBA00022692"/>
    </source>
</evidence>
<evidence type="ECO:0000313" key="8">
    <source>
        <dbReference type="Proteomes" id="UP000275951"/>
    </source>
</evidence>
<evidence type="ECO:0000313" key="7">
    <source>
        <dbReference type="EMBL" id="AZR06767.1"/>
    </source>
</evidence>
<feature type="transmembrane region" description="Helical" evidence="5">
    <location>
        <begin position="230"/>
        <end position="258"/>
    </location>
</feature>